<sequence length="165" mass="18453">MLHFIAGKVGSGKTTLARGLALELPAAHICEDQWIALLGGEVKTLRDYVRHSTRCRGLMGPHLRELLRVGTSLVLDFAANTPRDRAWVRGIFEPLGADHVLHVMDVPEALCLERLRRRNAERPEGLFWFEVSEALHHEAARYYVPPTEAEGFRVVRHDAASLGDG</sequence>
<name>S9QPY7_CYSF2</name>
<keyword evidence="2" id="KW-1185">Reference proteome</keyword>
<protein>
    <recommendedName>
        <fullName evidence="3">Cell division protein ZipA</fullName>
    </recommendedName>
</protein>
<dbReference type="Proteomes" id="UP000011682">
    <property type="component" value="Unassembled WGS sequence"/>
</dbReference>
<evidence type="ECO:0008006" key="3">
    <source>
        <dbReference type="Google" id="ProtNLM"/>
    </source>
</evidence>
<dbReference type="InterPro" id="IPR027417">
    <property type="entry name" value="P-loop_NTPase"/>
</dbReference>
<reference evidence="1" key="1">
    <citation type="submission" date="2013-05" db="EMBL/GenBank/DDBJ databases">
        <title>Genome assembly of Cystobacter fuscus DSM 2262.</title>
        <authorList>
            <person name="Sharma G."/>
            <person name="Khatri I."/>
            <person name="Kaur C."/>
            <person name="Mayilraj S."/>
            <person name="Subramanian S."/>
        </authorList>
    </citation>
    <scope>NUCLEOTIDE SEQUENCE [LARGE SCALE GENOMIC DNA]</scope>
    <source>
        <strain evidence="1">DSM 2262</strain>
    </source>
</reference>
<dbReference type="SUPFAM" id="SSF52540">
    <property type="entry name" value="P-loop containing nucleoside triphosphate hydrolases"/>
    <property type="match status" value="1"/>
</dbReference>
<gene>
    <name evidence="1" type="ORF">D187_003841</name>
</gene>
<evidence type="ECO:0000313" key="2">
    <source>
        <dbReference type="Proteomes" id="UP000011682"/>
    </source>
</evidence>
<accession>S9QPY7</accession>
<dbReference type="Gene3D" id="3.40.50.300">
    <property type="entry name" value="P-loop containing nucleotide triphosphate hydrolases"/>
    <property type="match status" value="1"/>
</dbReference>
<dbReference type="Pfam" id="PF13671">
    <property type="entry name" value="AAA_33"/>
    <property type="match status" value="1"/>
</dbReference>
<dbReference type="eggNOG" id="COG0645">
    <property type="taxonomic scope" value="Bacteria"/>
</dbReference>
<evidence type="ECO:0000313" key="1">
    <source>
        <dbReference type="EMBL" id="EPX58643.1"/>
    </source>
</evidence>
<comment type="caution">
    <text evidence="1">The sequence shown here is derived from an EMBL/GenBank/DDBJ whole genome shotgun (WGS) entry which is preliminary data.</text>
</comment>
<dbReference type="AlphaFoldDB" id="S9QPY7"/>
<organism evidence="1 2">
    <name type="scientific">Cystobacter fuscus (strain ATCC 25194 / DSM 2262 / NBRC 100088 / M29)</name>
    <dbReference type="NCBI Taxonomy" id="1242864"/>
    <lineage>
        <taxon>Bacteria</taxon>
        <taxon>Pseudomonadati</taxon>
        <taxon>Myxococcota</taxon>
        <taxon>Myxococcia</taxon>
        <taxon>Myxococcales</taxon>
        <taxon>Cystobacterineae</taxon>
        <taxon>Archangiaceae</taxon>
        <taxon>Cystobacter</taxon>
    </lineage>
</organism>
<dbReference type="EMBL" id="ANAH02000023">
    <property type="protein sequence ID" value="EPX58643.1"/>
    <property type="molecule type" value="Genomic_DNA"/>
</dbReference>
<proteinExistence type="predicted"/>